<dbReference type="InterPro" id="IPR000326">
    <property type="entry name" value="PAP2/HPO"/>
</dbReference>
<protein>
    <recommendedName>
        <fullName evidence="1">Phosphatidic acid phosphatase type 2/haloperoxidase domain-containing protein</fullName>
    </recommendedName>
</protein>
<dbReference type="Pfam" id="PF01569">
    <property type="entry name" value="PAP2"/>
    <property type="match status" value="1"/>
</dbReference>
<proteinExistence type="predicted"/>
<reference evidence="2" key="1">
    <citation type="journal article" date="2014" name="Front. Microbiol.">
        <title>High frequency of phylogenetically diverse reductive dehalogenase-homologous genes in deep subseafloor sedimentary metagenomes.</title>
        <authorList>
            <person name="Kawai M."/>
            <person name="Futagami T."/>
            <person name="Toyoda A."/>
            <person name="Takaki Y."/>
            <person name="Nishi S."/>
            <person name="Hori S."/>
            <person name="Arai W."/>
            <person name="Tsubouchi T."/>
            <person name="Morono Y."/>
            <person name="Uchiyama I."/>
            <person name="Ito T."/>
            <person name="Fujiyama A."/>
            <person name="Inagaki F."/>
            <person name="Takami H."/>
        </authorList>
    </citation>
    <scope>NUCLEOTIDE SEQUENCE</scope>
    <source>
        <strain evidence="2">Expedition CK06-06</strain>
    </source>
</reference>
<dbReference type="SUPFAM" id="SSF48317">
    <property type="entry name" value="Acid phosphatase/Vanadium-dependent haloperoxidase"/>
    <property type="match status" value="1"/>
</dbReference>
<evidence type="ECO:0000259" key="1">
    <source>
        <dbReference type="Pfam" id="PF01569"/>
    </source>
</evidence>
<dbReference type="InterPro" id="IPR036938">
    <property type="entry name" value="PAP2/HPO_sf"/>
</dbReference>
<dbReference type="CDD" id="cd03394">
    <property type="entry name" value="PAP2_like_5"/>
    <property type="match status" value="1"/>
</dbReference>
<organism evidence="2">
    <name type="scientific">marine sediment metagenome</name>
    <dbReference type="NCBI Taxonomy" id="412755"/>
    <lineage>
        <taxon>unclassified sequences</taxon>
        <taxon>metagenomes</taxon>
        <taxon>ecological metagenomes</taxon>
    </lineage>
</organism>
<accession>X1PLY6</accession>
<feature type="domain" description="Phosphatidic acid phosphatase type 2/haloperoxidase" evidence="1">
    <location>
        <begin position="171"/>
        <end position="237"/>
    </location>
</feature>
<dbReference type="Gene3D" id="1.20.144.10">
    <property type="entry name" value="Phosphatidic acid phosphatase type 2/haloperoxidase"/>
    <property type="match status" value="1"/>
</dbReference>
<evidence type="ECO:0000313" key="2">
    <source>
        <dbReference type="EMBL" id="GAI31884.1"/>
    </source>
</evidence>
<feature type="non-terminal residue" evidence="2">
    <location>
        <position position="1"/>
    </location>
</feature>
<dbReference type="EMBL" id="BARV01018268">
    <property type="protein sequence ID" value="GAI31884.1"/>
    <property type="molecule type" value="Genomic_DNA"/>
</dbReference>
<dbReference type="AlphaFoldDB" id="X1PLY6"/>
<sequence>NPSSKSLSINSTMVDLLNLPGGVIKESKKGLEDLSETSGYILEAAMANAADWPKRIIEDSKESFLRPDNLSVLLLAGGASVAMHSGGADKKLAENFDDHHVFYDFTDESLNVIGHPWTQFGASVLWYAISRKNQDEFNKERAEAMIAALSVTGVATMGLKAIRQNEAPNGKDWAWPSGHAASSFTVASMLDEFYGPKVGVPAYALASLVAYRMMDSGDHWASDVVFGAALGWVVGHTFGQKHKELEIAGFKVLPYTAYTPGNNGSVVGVNFVKRF</sequence>
<name>X1PLY6_9ZZZZ</name>
<comment type="caution">
    <text evidence="2">The sequence shown here is derived from an EMBL/GenBank/DDBJ whole genome shotgun (WGS) entry which is preliminary data.</text>
</comment>
<gene>
    <name evidence="2" type="ORF">S06H3_30936</name>
</gene>